<dbReference type="EC" id="3.1.1.11" evidence="3 8"/>
<evidence type="ECO:0000256" key="3">
    <source>
        <dbReference type="ARBA" id="ARBA00013229"/>
    </source>
</evidence>
<evidence type="ECO:0000256" key="8">
    <source>
        <dbReference type="RuleBase" id="RU000589"/>
    </source>
</evidence>
<gene>
    <name evidence="10" type="ORF">C4D60_Mb10t29090</name>
</gene>
<dbReference type="GO" id="GO:0045490">
    <property type="term" value="P:pectin catabolic process"/>
    <property type="evidence" value="ECO:0007669"/>
    <property type="project" value="UniProtKB-UniRule"/>
</dbReference>
<dbReference type="GO" id="GO:0042545">
    <property type="term" value="P:cell wall modification"/>
    <property type="evidence" value="ECO:0007669"/>
    <property type="project" value="UniProtKB-UniRule"/>
</dbReference>
<dbReference type="EMBL" id="PYDT01000008">
    <property type="protein sequence ID" value="THU54811.1"/>
    <property type="molecule type" value="Genomic_DNA"/>
</dbReference>
<feature type="domain" description="Pectinesterase catalytic" evidence="9">
    <location>
        <begin position="104"/>
        <end position="254"/>
    </location>
</feature>
<keyword evidence="5 8" id="KW-0063">Aspartyl esterase</keyword>
<dbReference type="Gene3D" id="2.160.20.10">
    <property type="entry name" value="Single-stranded right-handed beta-helix, Pectin lyase-like"/>
    <property type="match status" value="1"/>
</dbReference>
<evidence type="ECO:0000256" key="1">
    <source>
        <dbReference type="ARBA" id="ARBA00005184"/>
    </source>
</evidence>
<evidence type="ECO:0000256" key="5">
    <source>
        <dbReference type="ARBA" id="ARBA00023085"/>
    </source>
</evidence>
<accession>A0A4S8J0N4</accession>
<organism evidence="10 11">
    <name type="scientific">Musa balbisiana</name>
    <name type="common">Banana</name>
    <dbReference type="NCBI Taxonomy" id="52838"/>
    <lineage>
        <taxon>Eukaryota</taxon>
        <taxon>Viridiplantae</taxon>
        <taxon>Streptophyta</taxon>
        <taxon>Embryophyta</taxon>
        <taxon>Tracheophyta</taxon>
        <taxon>Spermatophyta</taxon>
        <taxon>Magnoliopsida</taxon>
        <taxon>Liliopsida</taxon>
        <taxon>Zingiberales</taxon>
        <taxon>Musaceae</taxon>
        <taxon>Musa</taxon>
    </lineage>
</organism>
<feature type="active site" evidence="7">
    <location>
        <position position="243"/>
    </location>
</feature>
<evidence type="ECO:0000259" key="9">
    <source>
        <dbReference type="Pfam" id="PF01095"/>
    </source>
</evidence>
<name>A0A4S8J0N4_MUSBA</name>
<keyword evidence="11" id="KW-1185">Reference proteome</keyword>
<dbReference type="UniPathway" id="UPA00545">
    <property type="reaction ID" value="UER00823"/>
</dbReference>
<proteinExistence type="inferred from homology"/>
<evidence type="ECO:0000256" key="2">
    <source>
        <dbReference type="ARBA" id="ARBA00008891"/>
    </source>
</evidence>
<evidence type="ECO:0000313" key="11">
    <source>
        <dbReference type="Proteomes" id="UP000317650"/>
    </source>
</evidence>
<dbReference type="InterPro" id="IPR012334">
    <property type="entry name" value="Pectin_lyas_fold"/>
</dbReference>
<dbReference type="SUPFAM" id="SSF51126">
    <property type="entry name" value="Pectin lyase-like"/>
    <property type="match status" value="1"/>
</dbReference>
<comment type="caution">
    <text evidence="10">The sequence shown here is derived from an EMBL/GenBank/DDBJ whole genome shotgun (WGS) entry which is preliminary data.</text>
</comment>
<reference evidence="10 11" key="1">
    <citation type="journal article" date="2019" name="Nat. Plants">
        <title>Genome sequencing of Musa balbisiana reveals subgenome evolution and function divergence in polyploid bananas.</title>
        <authorList>
            <person name="Yao X."/>
        </authorList>
    </citation>
    <scope>NUCLEOTIDE SEQUENCE [LARGE SCALE GENOMIC DNA]</scope>
    <source>
        <strain evidence="11">cv. DH-PKW</strain>
        <tissue evidence="10">Leaves</tissue>
    </source>
</reference>
<dbReference type="AlphaFoldDB" id="A0A4S8J0N4"/>
<keyword evidence="4 8" id="KW-0378">Hydrolase</keyword>
<dbReference type="STRING" id="52838.A0A4S8J0N4"/>
<dbReference type="PANTHER" id="PTHR31321">
    <property type="entry name" value="ACYL-COA THIOESTER HYDROLASE YBHC-RELATED"/>
    <property type="match status" value="1"/>
</dbReference>
<dbReference type="Proteomes" id="UP000317650">
    <property type="component" value="Chromosome 10"/>
</dbReference>
<dbReference type="InterPro" id="IPR000070">
    <property type="entry name" value="Pectinesterase_cat"/>
</dbReference>
<protein>
    <recommendedName>
        <fullName evidence="3 8">Pectinesterase</fullName>
        <ecNumber evidence="3 8">3.1.1.11</ecNumber>
    </recommendedName>
</protein>
<comment type="similarity">
    <text evidence="2">Belongs to the pectinesterase family.</text>
</comment>
<comment type="catalytic activity">
    <reaction evidence="6 8">
        <text>[(1-&gt;4)-alpha-D-galacturonosyl methyl ester](n) + n H2O = [(1-&gt;4)-alpha-D-galacturonosyl](n) + n methanol + n H(+)</text>
        <dbReference type="Rhea" id="RHEA:22380"/>
        <dbReference type="Rhea" id="RHEA-COMP:14570"/>
        <dbReference type="Rhea" id="RHEA-COMP:14573"/>
        <dbReference type="ChEBI" id="CHEBI:15377"/>
        <dbReference type="ChEBI" id="CHEBI:15378"/>
        <dbReference type="ChEBI" id="CHEBI:17790"/>
        <dbReference type="ChEBI" id="CHEBI:140522"/>
        <dbReference type="ChEBI" id="CHEBI:140523"/>
        <dbReference type="EC" id="3.1.1.11"/>
    </reaction>
</comment>
<dbReference type="PANTHER" id="PTHR31321:SF81">
    <property type="entry name" value="PECTINESTERASE"/>
    <property type="match status" value="1"/>
</dbReference>
<evidence type="ECO:0000313" key="10">
    <source>
        <dbReference type="EMBL" id="THU54811.1"/>
    </source>
</evidence>
<dbReference type="GO" id="GO:0030599">
    <property type="term" value="F:pectinesterase activity"/>
    <property type="evidence" value="ECO:0007669"/>
    <property type="project" value="UniProtKB-UniRule"/>
</dbReference>
<evidence type="ECO:0000256" key="6">
    <source>
        <dbReference type="ARBA" id="ARBA00047928"/>
    </source>
</evidence>
<dbReference type="PROSITE" id="PS00503">
    <property type="entry name" value="PECTINESTERASE_2"/>
    <property type="match status" value="1"/>
</dbReference>
<evidence type="ECO:0000256" key="4">
    <source>
        <dbReference type="ARBA" id="ARBA00022801"/>
    </source>
</evidence>
<dbReference type="Pfam" id="PF01095">
    <property type="entry name" value="Pectinesterase"/>
    <property type="match status" value="1"/>
</dbReference>
<dbReference type="InterPro" id="IPR011050">
    <property type="entry name" value="Pectin_lyase_fold/virulence"/>
</dbReference>
<evidence type="ECO:0000256" key="7">
    <source>
        <dbReference type="PROSITE-ProRule" id="PRU10040"/>
    </source>
</evidence>
<comment type="pathway">
    <text evidence="1 8">Glycan metabolism; pectin degradation; 2-dehydro-3-deoxy-D-gluconate from pectin: step 1/5.</text>
</comment>
<dbReference type="InterPro" id="IPR033131">
    <property type="entry name" value="Pectinesterase_Asp_AS"/>
</dbReference>
<sequence length="259" mass="28722">MAFKGQHLKPSNLFTLDPMAPQLTTIHYLFPSVRVLTFLSLASLSASLENGDDFVRWVSWNVENYKQQSATFRPSSVFGEPGGVGPRAIDLKLAKAEAAAVRYIVSQDGTGNYRSIREAIGTIPLHNTRRVIIEIRPGIYSPPIISGNDTAANMGDNGRALKTFRSPTVAVNSNFFLAAYIQFENTAPVPDVRQRGGQAVALRVSGDKAAFYNCSFYGEQDTLYDHNKGLHYLKNCFIQGSVDFIFGYGRYLYEDSQFP</sequence>